<comment type="similarity">
    <text evidence="1">Belongs to the PrpD family.</text>
</comment>
<feature type="domain" description="MmgE/PrpD C-terminal" evidence="3">
    <location>
        <begin position="275"/>
        <end position="445"/>
    </location>
</feature>
<dbReference type="InterPro" id="IPR045337">
    <property type="entry name" value="MmgE_PrpD_C"/>
</dbReference>
<dbReference type="GO" id="GO:0016829">
    <property type="term" value="F:lyase activity"/>
    <property type="evidence" value="ECO:0007669"/>
    <property type="project" value="InterPro"/>
</dbReference>
<evidence type="ECO:0000259" key="3">
    <source>
        <dbReference type="Pfam" id="PF19305"/>
    </source>
</evidence>
<dbReference type="InterPro" id="IPR045336">
    <property type="entry name" value="MmgE_PrpD_N"/>
</dbReference>
<dbReference type="SUPFAM" id="SSF103378">
    <property type="entry name" value="2-methylcitrate dehydratase PrpD"/>
    <property type="match status" value="1"/>
</dbReference>
<dbReference type="OrthoDB" id="10267976at2759"/>
<sequence>MEADGATGQLCNWAGSIQLQDIPEHIKTRAKYLILDGIGCGLVGAHLDWSEIAANGVMAMEGSQQKLPPLPAALLNSTFIQSFELDDWHSEAPLHSNSIILPALFAAAQQQKAKTSRPTSGAELLLSTIIGYEAGPRIGLALHGSHMLSTGWHSGAVFGPPASAIAVSKLLGLSAGTIEDALGIACTQAGGLMSAQYESMVKRMQHGFAARNGLFAALMAQSGYIGIKKVFEREYGGYLSCFSRGNGKEPQWRIDEISKELGETWQTEGIRVKRHASMAATHTTIECIAALQTEHPKMFEDLTKIKSILVELGEASFLHGGFEIKKPLTATGAQMSNRYCAATQLVDGSVLPAQFSHSKLERDEVWELVEKVHCIHNASMGNLYLTRVTVEFDAGTKVVKELAAPRSVTPGLTDEEILNKWRMITAHVLDVDRREKIEGLVLNLDEQGDLMELCALLEKTTTNPIAE</sequence>
<keyword evidence="5" id="KW-1185">Reference proteome</keyword>
<evidence type="ECO:0000313" key="4">
    <source>
        <dbReference type="EMBL" id="KAF2738430.1"/>
    </source>
</evidence>
<reference evidence="4" key="1">
    <citation type="journal article" date="2020" name="Stud. Mycol.">
        <title>101 Dothideomycetes genomes: a test case for predicting lifestyles and emergence of pathogens.</title>
        <authorList>
            <person name="Haridas S."/>
            <person name="Albert R."/>
            <person name="Binder M."/>
            <person name="Bloem J."/>
            <person name="Labutti K."/>
            <person name="Salamov A."/>
            <person name="Andreopoulos B."/>
            <person name="Baker S."/>
            <person name="Barry K."/>
            <person name="Bills G."/>
            <person name="Bluhm B."/>
            <person name="Cannon C."/>
            <person name="Castanera R."/>
            <person name="Culley D."/>
            <person name="Daum C."/>
            <person name="Ezra D."/>
            <person name="Gonzalez J."/>
            <person name="Henrissat B."/>
            <person name="Kuo A."/>
            <person name="Liang C."/>
            <person name="Lipzen A."/>
            <person name="Lutzoni F."/>
            <person name="Magnuson J."/>
            <person name="Mondo S."/>
            <person name="Nolan M."/>
            <person name="Ohm R."/>
            <person name="Pangilinan J."/>
            <person name="Park H.-J."/>
            <person name="Ramirez L."/>
            <person name="Alfaro M."/>
            <person name="Sun H."/>
            <person name="Tritt A."/>
            <person name="Yoshinaga Y."/>
            <person name="Zwiers L.-H."/>
            <person name="Turgeon B."/>
            <person name="Goodwin S."/>
            <person name="Spatafora J."/>
            <person name="Crous P."/>
            <person name="Grigoriev I."/>
        </authorList>
    </citation>
    <scope>NUCLEOTIDE SEQUENCE</scope>
    <source>
        <strain evidence="4">CBS 125425</strain>
    </source>
</reference>
<dbReference type="EMBL" id="ML996109">
    <property type="protein sequence ID" value="KAF2738430.1"/>
    <property type="molecule type" value="Genomic_DNA"/>
</dbReference>
<dbReference type="PANTHER" id="PTHR16943:SF8">
    <property type="entry name" value="2-METHYLCITRATE DEHYDRATASE"/>
    <property type="match status" value="1"/>
</dbReference>
<dbReference type="Gene3D" id="1.10.4100.10">
    <property type="entry name" value="2-methylcitrate dehydratase PrpD"/>
    <property type="match status" value="1"/>
</dbReference>
<dbReference type="Pfam" id="PF19305">
    <property type="entry name" value="MmgE_PrpD_C"/>
    <property type="match status" value="1"/>
</dbReference>
<dbReference type="Proteomes" id="UP000799444">
    <property type="component" value="Unassembled WGS sequence"/>
</dbReference>
<dbReference type="PANTHER" id="PTHR16943">
    <property type="entry name" value="2-METHYLCITRATE DEHYDRATASE-RELATED"/>
    <property type="match status" value="1"/>
</dbReference>
<dbReference type="InterPro" id="IPR005656">
    <property type="entry name" value="MmgE_PrpD"/>
</dbReference>
<dbReference type="InterPro" id="IPR036148">
    <property type="entry name" value="MmgE/PrpD_sf"/>
</dbReference>
<accession>A0A9P4R7E1</accession>
<dbReference type="InterPro" id="IPR042183">
    <property type="entry name" value="MmgE/PrpD_sf_1"/>
</dbReference>
<evidence type="ECO:0000313" key="5">
    <source>
        <dbReference type="Proteomes" id="UP000799444"/>
    </source>
</evidence>
<feature type="domain" description="MmgE/PrpD N-terminal" evidence="2">
    <location>
        <begin position="9"/>
        <end position="246"/>
    </location>
</feature>
<gene>
    <name evidence="4" type="ORF">EJ04DRAFT_532409</name>
</gene>
<proteinExistence type="inferred from homology"/>
<name>A0A9P4R7E1_9PLEO</name>
<organism evidence="4 5">
    <name type="scientific">Polyplosphaeria fusca</name>
    <dbReference type="NCBI Taxonomy" id="682080"/>
    <lineage>
        <taxon>Eukaryota</taxon>
        <taxon>Fungi</taxon>
        <taxon>Dikarya</taxon>
        <taxon>Ascomycota</taxon>
        <taxon>Pezizomycotina</taxon>
        <taxon>Dothideomycetes</taxon>
        <taxon>Pleosporomycetidae</taxon>
        <taxon>Pleosporales</taxon>
        <taxon>Tetraplosphaeriaceae</taxon>
        <taxon>Polyplosphaeria</taxon>
    </lineage>
</organism>
<evidence type="ECO:0000259" key="2">
    <source>
        <dbReference type="Pfam" id="PF03972"/>
    </source>
</evidence>
<dbReference type="AlphaFoldDB" id="A0A9P4R7E1"/>
<dbReference type="Pfam" id="PF03972">
    <property type="entry name" value="MmgE_PrpD_N"/>
    <property type="match status" value="1"/>
</dbReference>
<protein>
    <submittedName>
        <fullName evidence="4">Immune-responsive protein</fullName>
    </submittedName>
</protein>
<comment type="caution">
    <text evidence="4">The sequence shown here is derived from an EMBL/GenBank/DDBJ whole genome shotgun (WGS) entry which is preliminary data.</text>
</comment>
<evidence type="ECO:0000256" key="1">
    <source>
        <dbReference type="ARBA" id="ARBA00006174"/>
    </source>
</evidence>